<dbReference type="RefSeq" id="WP_207862654.1">
    <property type="nucleotide sequence ID" value="NZ_JAFREP010000041.1"/>
</dbReference>
<protein>
    <submittedName>
        <fullName evidence="1">Uncharacterized protein</fullName>
    </submittedName>
</protein>
<comment type="caution">
    <text evidence="1">The sequence shown here is derived from an EMBL/GenBank/DDBJ whole genome shotgun (WGS) entry which is preliminary data.</text>
</comment>
<dbReference type="AlphaFoldDB" id="A0A8J7QBQ9"/>
<evidence type="ECO:0000313" key="1">
    <source>
        <dbReference type="EMBL" id="MBO1322681.1"/>
    </source>
</evidence>
<organism evidence="1 2">
    <name type="scientific">Acanthopleuribacter pedis</name>
    <dbReference type="NCBI Taxonomy" id="442870"/>
    <lineage>
        <taxon>Bacteria</taxon>
        <taxon>Pseudomonadati</taxon>
        <taxon>Acidobacteriota</taxon>
        <taxon>Holophagae</taxon>
        <taxon>Acanthopleuribacterales</taxon>
        <taxon>Acanthopleuribacteraceae</taxon>
        <taxon>Acanthopleuribacter</taxon>
    </lineage>
</organism>
<dbReference type="Proteomes" id="UP000664417">
    <property type="component" value="Unassembled WGS sequence"/>
</dbReference>
<reference evidence="1" key="1">
    <citation type="submission" date="2021-03" db="EMBL/GenBank/DDBJ databases">
        <authorList>
            <person name="Wang G."/>
        </authorList>
    </citation>
    <scope>NUCLEOTIDE SEQUENCE</scope>
    <source>
        <strain evidence="1">KCTC 12899</strain>
    </source>
</reference>
<keyword evidence="2" id="KW-1185">Reference proteome</keyword>
<dbReference type="EMBL" id="JAFREP010000041">
    <property type="protein sequence ID" value="MBO1322681.1"/>
    <property type="molecule type" value="Genomic_DNA"/>
</dbReference>
<gene>
    <name evidence="1" type="ORF">J3U88_29675</name>
</gene>
<sequence length="113" mass="13343">MLSMMQAHHALEVTPTEFHFPDFFSPILRVDYTVDDHLVAFGMLRPGRLKPDFAFDLTGKRIPIRGRPNDYIFKVLMKHNGYAYVNCYEDEEVFIRRVPLSELERFLANKNHQ</sequence>
<name>A0A8J7QBQ9_9BACT</name>
<accession>A0A8J7QBQ9</accession>
<evidence type="ECO:0000313" key="2">
    <source>
        <dbReference type="Proteomes" id="UP000664417"/>
    </source>
</evidence>
<proteinExistence type="predicted"/>